<organism evidence="2 3">
    <name type="scientific">Dipteronia dyeriana</name>
    <dbReference type="NCBI Taxonomy" id="168575"/>
    <lineage>
        <taxon>Eukaryota</taxon>
        <taxon>Viridiplantae</taxon>
        <taxon>Streptophyta</taxon>
        <taxon>Embryophyta</taxon>
        <taxon>Tracheophyta</taxon>
        <taxon>Spermatophyta</taxon>
        <taxon>Magnoliopsida</taxon>
        <taxon>eudicotyledons</taxon>
        <taxon>Gunneridae</taxon>
        <taxon>Pentapetalae</taxon>
        <taxon>rosids</taxon>
        <taxon>malvids</taxon>
        <taxon>Sapindales</taxon>
        <taxon>Sapindaceae</taxon>
        <taxon>Hippocastanoideae</taxon>
        <taxon>Acereae</taxon>
        <taxon>Dipteronia</taxon>
    </lineage>
</organism>
<name>A0AAD9XI49_9ROSI</name>
<protein>
    <recommendedName>
        <fullName evidence="1">HAT C-terminal dimerisation domain-containing protein</fullName>
    </recommendedName>
</protein>
<sequence>MGDSDMEQFDILHWWRDHEKHFQILDIIVKQSLTTPVSTVAVEQEFSAGGNILDVMDRFDSVNRKEACSISSSGFDSKDNVCGDEKDGGQAFFNVKKGPMRFTEKSLENNLISFVSGATPRSINLVMWCLIDRNGEIPWGTIPVGRCFVDLIGTL</sequence>
<dbReference type="Pfam" id="PF05699">
    <property type="entry name" value="Dimer_Tnp_hAT"/>
    <property type="match status" value="1"/>
</dbReference>
<evidence type="ECO:0000313" key="2">
    <source>
        <dbReference type="EMBL" id="KAK2659423.1"/>
    </source>
</evidence>
<accession>A0AAD9XI49</accession>
<dbReference type="Proteomes" id="UP001280121">
    <property type="component" value="Unassembled WGS sequence"/>
</dbReference>
<gene>
    <name evidence="2" type="ORF">Ddye_005956</name>
</gene>
<dbReference type="InterPro" id="IPR012337">
    <property type="entry name" value="RNaseH-like_sf"/>
</dbReference>
<evidence type="ECO:0000313" key="3">
    <source>
        <dbReference type="Proteomes" id="UP001280121"/>
    </source>
</evidence>
<dbReference type="EMBL" id="JANJYI010000002">
    <property type="protein sequence ID" value="KAK2659423.1"/>
    <property type="molecule type" value="Genomic_DNA"/>
</dbReference>
<comment type="caution">
    <text evidence="2">The sequence shown here is derived from an EMBL/GenBank/DDBJ whole genome shotgun (WGS) entry which is preliminary data.</text>
</comment>
<dbReference type="GO" id="GO:0046983">
    <property type="term" value="F:protein dimerization activity"/>
    <property type="evidence" value="ECO:0007669"/>
    <property type="project" value="InterPro"/>
</dbReference>
<evidence type="ECO:0000259" key="1">
    <source>
        <dbReference type="Pfam" id="PF05699"/>
    </source>
</evidence>
<keyword evidence="3" id="KW-1185">Reference proteome</keyword>
<dbReference type="InterPro" id="IPR008906">
    <property type="entry name" value="HATC_C_dom"/>
</dbReference>
<feature type="domain" description="HAT C-terminal dimerisation" evidence="1">
    <location>
        <begin position="7"/>
        <end position="54"/>
    </location>
</feature>
<reference evidence="2" key="1">
    <citation type="journal article" date="2023" name="Plant J.">
        <title>Genome sequences and population genomics provide insights into the demographic history, inbreeding, and mutation load of two 'living fossil' tree species of Dipteronia.</title>
        <authorList>
            <person name="Feng Y."/>
            <person name="Comes H.P."/>
            <person name="Chen J."/>
            <person name="Zhu S."/>
            <person name="Lu R."/>
            <person name="Zhang X."/>
            <person name="Li P."/>
            <person name="Qiu J."/>
            <person name="Olsen K.M."/>
            <person name="Qiu Y."/>
        </authorList>
    </citation>
    <scope>NUCLEOTIDE SEQUENCE</scope>
    <source>
        <strain evidence="2">KIB01</strain>
    </source>
</reference>
<dbReference type="AlphaFoldDB" id="A0AAD9XI49"/>
<dbReference type="SUPFAM" id="SSF53098">
    <property type="entry name" value="Ribonuclease H-like"/>
    <property type="match status" value="1"/>
</dbReference>
<proteinExistence type="predicted"/>